<comment type="caution">
    <text evidence="2">The sequence shown here is derived from an EMBL/GenBank/DDBJ whole genome shotgun (WGS) entry which is preliminary data.</text>
</comment>
<feature type="region of interest" description="Disordered" evidence="1">
    <location>
        <begin position="101"/>
        <end position="154"/>
    </location>
</feature>
<protein>
    <submittedName>
        <fullName evidence="2">Uncharacterized protein</fullName>
    </submittedName>
</protein>
<evidence type="ECO:0000256" key="1">
    <source>
        <dbReference type="SAM" id="MobiDB-lite"/>
    </source>
</evidence>
<dbReference type="Proteomes" id="UP001345691">
    <property type="component" value="Unassembled WGS sequence"/>
</dbReference>
<gene>
    <name evidence="2" type="ORF">LTR69_001773</name>
</gene>
<accession>A0ABR0JQS3</accession>
<feature type="compositionally biased region" description="Basic and acidic residues" evidence="1">
    <location>
        <begin position="47"/>
        <end position="64"/>
    </location>
</feature>
<dbReference type="EMBL" id="JAVRRF010000002">
    <property type="protein sequence ID" value="KAK5067784.1"/>
    <property type="molecule type" value="Genomic_DNA"/>
</dbReference>
<evidence type="ECO:0000313" key="2">
    <source>
        <dbReference type="EMBL" id="KAK5067784.1"/>
    </source>
</evidence>
<reference evidence="2 3" key="1">
    <citation type="submission" date="2023-08" db="EMBL/GenBank/DDBJ databases">
        <title>Black Yeasts Isolated from many extreme environments.</title>
        <authorList>
            <person name="Coleine C."/>
            <person name="Stajich J.E."/>
            <person name="Selbmann L."/>
        </authorList>
    </citation>
    <scope>NUCLEOTIDE SEQUENCE [LARGE SCALE GENOMIC DNA]</scope>
    <source>
        <strain evidence="2 3">CCFEE 6328</strain>
    </source>
</reference>
<evidence type="ECO:0000313" key="3">
    <source>
        <dbReference type="Proteomes" id="UP001345691"/>
    </source>
</evidence>
<keyword evidence="3" id="KW-1185">Reference proteome</keyword>
<feature type="region of interest" description="Disordered" evidence="1">
    <location>
        <begin position="31"/>
        <end position="64"/>
    </location>
</feature>
<name>A0ABR0JQS3_9EURO</name>
<sequence>MSSTQQDSFDHYLLEELPETEQFMRDLANGRTSLKSATVPASPDGRSQSKERLGPHCHGVDEFTEEESKTVVLATMAHMMTGTPLIGSVITAQCNEAKAIEMEKEKEEESDDAADSLSSWTFSEGRNNESAKAKTGKGNAKGDGKKQPSKGPGK</sequence>
<organism evidence="2 3">
    <name type="scientific">Exophiala sideris</name>
    <dbReference type="NCBI Taxonomy" id="1016849"/>
    <lineage>
        <taxon>Eukaryota</taxon>
        <taxon>Fungi</taxon>
        <taxon>Dikarya</taxon>
        <taxon>Ascomycota</taxon>
        <taxon>Pezizomycotina</taxon>
        <taxon>Eurotiomycetes</taxon>
        <taxon>Chaetothyriomycetidae</taxon>
        <taxon>Chaetothyriales</taxon>
        <taxon>Herpotrichiellaceae</taxon>
        <taxon>Exophiala</taxon>
    </lineage>
</organism>
<proteinExistence type="predicted"/>